<proteinExistence type="inferred from homology"/>
<keyword evidence="7" id="KW-0560">Oxidoreductase</keyword>
<dbReference type="Proteomes" id="UP000037594">
    <property type="component" value="Unassembled WGS sequence"/>
</dbReference>
<dbReference type="Gene3D" id="3.40.50.720">
    <property type="entry name" value="NAD(P)-binding Rossmann-like Domain"/>
    <property type="match status" value="1"/>
</dbReference>
<dbReference type="GO" id="GO:0046872">
    <property type="term" value="F:metal ion binding"/>
    <property type="evidence" value="ECO:0007669"/>
    <property type="project" value="UniProtKB-KW"/>
</dbReference>
<gene>
    <name evidence="12" type="ORF">ACT17_18660</name>
    <name evidence="13" type="ORF">AWB98_23500</name>
</gene>
<dbReference type="GO" id="GO:0016491">
    <property type="term" value="F:oxidoreductase activity"/>
    <property type="evidence" value="ECO:0007669"/>
    <property type="project" value="UniProtKB-KW"/>
</dbReference>
<evidence type="ECO:0000313" key="15">
    <source>
        <dbReference type="Proteomes" id="UP000193811"/>
    </source>
</evidence>
<dbReference type="EMBL" id="LQOP01000027">
    <property type="protein sequence ID" value="ORV22809.1"/>
    <property type="molecule type" value="Genomic_DNA"/>
</dbReference>
<dbReference type="PATRIC" id="fig|451644.5.peg.3855"/>
<evidence type="ECO:0000256" key="9">
    <source>
        <dbReference type="ARBA" id="ARBA00023014"/>
    </source>
</evidence>
<dbReference type="SUPFAM" id="SSF51905">
    <property type="entry name" value="FAD/NAD(P)-binding domain"/>
    <property type="match status" value="1"/>
</dbReference>
<evidence type="ECO:0000256" key="8">
    <source>
        <dbReference type="ARBA" id="ARBA00023004"/>
    </source>
</evidence>
<dbReference type="PRINTS" id="PR00368">
    <property type="entry name" value="FADPNR"/>
</dbReference>
<accession>A0A0J8U5Y7</accession>
<dbReference type="GO" id="GO:0051536">
    <property type="term" value="F:iron-sulfur cluster binding"/>
    <property type="evidence" value="ECO:0007669"/>
    <property type="project" value="UniProtKB-KW"/>
</dbReference>
<evidence type="ECO:0000256" key="6">
    <source>
        <dbReference type="ARBA" id="ARBA00022723"/>
    </source>
</evidence>
<dbReference type="AlphaFoldDB" id="A0A0J8U5Y7"/>
<keyword evidence="6" id="KW-0479">Metal-binding</keyword>
<dbReference type="GO" id="GO:0010181">
    <property type="term" value="F:FMN binding"/>
    <property type="evidence" value="ECO:0007669"/>
    <property type="project" value="InterPro"/>
</dbReference>
<dbReference type="SUPFAM" id="SSF51395">
    <property type="entry name" value="FMN-linked oxidoreductases"/>
    <property type="match status" value="1"/>
</dbReference>
<protein>
    <submittedName>
        <fullName evidence="12 13">2,4-dienoyl-CoA reductase</fullName>
    </submittedName>
</protein>
<organism evidence="12 14">
    <name type="scientific">Mycolicibacterium conceptionense</name>
    <dbReference type="NCBI Taxonomy" id="451644"/>
    <lineage>
        <taxon>Bacteria</taxon>
        <taxon>Bacillati</taxon>
        <taxon>Actinomycetota</taxon>
        <taxon>Actinomycetes</taxon>
        <taxon>Mycobacteriales</taxon>
        <taxon>Mycobacteriaceae</taxon>
        <taxon>Mycolicibacterium</taxon>
    </lineage>
</organism>
<keyword evidence="8" id="KW-0408">Iron</keyword>
<keyword evidence="5" id="KW-0288">FMN</keyword>
<dbReference type="Pfam" id="PF00724">
    <property type="entry name" value="Oxidored_FMN"/>
    <property type="match status" value="1"/>
</dbReference>
<dbReference type="InterPro" id="IPR001155">
    <property type="entry name" value="OxRdtase_FMN_N"/>
</dbReference>
<evidence type="ECO:0000259" key="10">
    <source>
        <dbReference type="Pfam" id="PF00724"/>
    </source>
</evidence>
<comment type="similarity">
    <text evidence="3">In the N-terminal section; belongs to the NADH:flavin oxidoreductase/NADH oxidase family.</text>
</comment>
<dbReference type="Gene3D" id="3.50.50.60">
    <property type="entry name" value="FAD/NAD(P)-binding domain"/>
    <property type="match status" value="1"/>
</dbReference>
<reference evidence="13 15" key="2">
    <citation type="submission" date="2016-01" db="EMBL/GenBank/DDBJ databases">
        <title>The new phylogeny of the genus Mycobacterium.</title>
        <authorList>
            <person name="Tarcisio F."/>
            <person name="Conor M."/>
            <person name="Antonella G."/>
            <person name="Elisabetta G."/>
            <person name="Giulia F.S."/>
            <person name="Sara T."/>
            <person name="Anna F."/>
            <person name="Clotilde B."/>
            <person name="Roberto B."/>
            <person name="Veronica D.S."/>
            <person name="Fabio R."/>
            <person name="Monica P."/>
            <person name="Olivier J."/>
            <person name="Enrico T."/>
            <person name="Nicola S."/>
        </authorList>
    </citation>
    <scope>NUCLEOTIDE SEQUENCE [LARGE SCALE GENOMIC DNA]</scope>
    <source>
        <strain evidence="13 15">CCUG 50187</strain>
    </source>
</reference>
<evidence type="ECO:0000259" key="11">
    <source>
        <dbReference type="Pfam" id="PF07992"/>
    </source>
</evidence>
<feature type="domain" description="NADH:flavin oxidoreductase/NADH oxidase N-terminal" evidence="10">
    <location>
        <begin position="6"/>
        <end position="328"/>
    </location>
</feature>
<dbReference type="PANTHER" id="PTHR42917">
    <property type="entry name" value="2,4-DIENOYL-COA REDUCTASE"/>
    <property type="match status" value="1"/>
</dbReference>
<dbReference type="InterPro" id="IPR036188">
    <property type="entry name" value="FAD/NAD-bd_sf"/>
</dbReference>
<dbReference type="SUPFAM" id="SSF51971">
    <property type="entry name" value="Nucleotide-binding domain"/>
    <property type="match status" value="1"/>
</dbReference>
<feature type="domain" description="FAD/NAD(P)-binding" evidence="11">
    <location>
        <begin position="374"/>
        <end position="640"/>
    </location>
</feature>
<dbReference type="EMBL" id="LFOD01000017">
    <property type="protein sequence ID" value="KMV16933.1"/>
    <property type="molecule type" value="Genomic_DNA"/>
</dbReference>
<evidence type="ECO:0000256" key="7">
    <source>
        <dbReference type="ARBA" id="ARBA00023002"/>
    </source>
</evidence>
<dbReference type="Proteomes" id="UP000193811">
    <property type="component" value="Unassembled WGS sequence"/>
</dbReference>
<evidence type="ECO:0000256" key="4">
    <source>
        <dbReference type="ARBA" id="ARBA00022630"/>
    </source>
</evidence>
<dbReference type="PANTHER" id="PTHR42917:SF2">
    <property type="entry name" value="2,4-DIENOYL-COA REDUCTASE [(2E)-ENOYL-COA-PRODUCING]"/>
    <property type="match status" value="1"/>
</dbReference>
<name>A0A0J8U5Y7_9MYCO</name>
<evidence type="ECO:0000313" key="13">
    <source>
        <dbReference type="EMBL" id="ORV22809.1"/>
    </source>
</evidence>
<sequence length="669" mass="72016">MAYPNLLSPLDLGFTTLRNRVVMGSMHTGLEDRAGDTAKLAEYFAERARGGVGLIITGGYAPNKTGWLLPFASQLVSSSEARRHRRITGAVHDADGKILLQILHAGRYAYHPFSVSASAIKAPINPFRPRALRDVKGTIDDFVRCALLAREAGYDGVEIMGSEGYLLNQFLAPRTNKRTDGWGGTPEKRRRFPVEIVRRVREAVGSDFIVCYRMSMADYVSDGQSWDEIVALATEVEAAGATIINSGFGWHEARVPTIVTSVPNSAFVDISSAVAEHVSVPVVASNRINMPQTAEQTLADTHVQLISMARPFLSDPDWVLKAAEERVDEINTCIACNQACLDHAFVHKKVSCLLNPRAGRETSLVLSPTRRARAVAVVGAGPAGLSAAVSAAQRGHRVTLFEAGSTIGGQFDLARRIPGKEEFNQTIRYYTTMLDKLQVDVRLGVRAGVDDLSGFDDVVLASGVTPRLPAIPGIDHPKVLTYAQAITGAPVGKSVAVIGAGGIGFDVSEFLTTDQSPTLNLKEWKAEWGAADPQEARGALTTALPAPAVREVYLLQRTKGPQGRKLGKTTGWVHRASLKAKGVHQLSGVNYELIDDDGLHISFGSEHRDRQVLPVDNVVICAGQESVRDLEDALRDAGIEPHIIGGAAVAAELDAKRAIKQGTELAARL</sequence>
<dbReference type="Pfam" id="PF07992">
    <property type="entry name" value="Pyr_redox_2"/>
    <property type="match status" value="1"/>
</dbReference>
<evidence type="ECO:0000256" key="3">
    <source>
        <dbReference type="ARBA" id="ARBA00011048"/>
    </source>
</evidence>
<keyword evidence="9" id="KW-0411">Iron-sulfur</keyword>
<evidence type="ECO:0000313" key="12">
    <source>
        <dbReference type="EMBL" id="KMV16933.1"/>
    </source>
</evidence>
<comment type="cofactor">
    <cofactor evidence="1">
        <name>FMN</name>
        <dbReference type="ChEBI" id="CHEBI:58210"/>
    </cofactor>
</comment>
<keyword evidence="15" id="KW-1185">Reference proteome</keyword>
<comment type="caution">
    <text evidence="12">The sequence shown here is derived from an EMBL/GenBank/DDBJ whole genome shotgun (WGS) entry which is preliminary data.</text>
</comment>
<keyword evidence="4" id="KW-0285">Flavoprotein</keyword>
<evidence type="ECO:0000256" key="2">
    <source>
        <dbReference type="ARBA" id="ARBA00001966"/>
    </source>
</evidence>
<dbReference type="Gene3D" id="3.20.20.70">
    <property type="entry name" value="Aldolase class I"/>
    <property type="match status" value="1"/>
</dbReference>
<dbReference type="CDD" id="cd02930">
    <property type="entry name" value="DCR_FMN"/>
    <property type="match status" value="1"/>
</dbReference>
<evidence type="ECO:0000256" key="5">
    <source>
        <dbReference type="ARBA" id="ARBA00022643"/>
    </source>
</evidence>
<comment type="cofactor">
    <cofactor evidence="2">
        <name>[4Fe-4S] cluster</name>
        <dbReference type="ChEBI" id="CHEBI:49883"/>
    </cofactor>
</comment>
<evidence type="ECO:0000256" key="1">
    <source>
        <dbReference type="ARBA" id="ARBA00001917"/>
    </source>
</evidence>
<dbReference type="InterPro" id="IPR051793">
    <property type="entry name" value="NADH:flavin_oxidoreductase"/>
</dbReference>
<reference evidence="12 14" key="1">
    <citation type="submission" date="2015-06" db="EMBL/GenBank/DDBJ databases">
        <title>Genome sequence of Mycobacterium conceptionense strain MLE.</title>
        <authorList>
            <person name="Greninger A.L."/>
            <person name="Cunningham G."/>
            <person name="Chiu C.Y."/>
            <person name="Miller S."/>
        </authorList>
    </citation>
    <scope>NUCLEOTIDE SEQUENCE [LARGE SCALE GENOMIC DNA]</scope>
    <source>
        <strain evidence="12 14">MLE</strain>
    </source>
</reference>
<dbReference type="InterPro" id="IPR023753">
    <property type="entry name" value="FAD/NAD-binding_dom"/>
</dbReference>
<evidence type="ECO:0000313" key="14">
    <source>
        <dbReference type="Proteomes" id="UP000037594"/>
    </source>
</evidence>
<dbReference type="InterPro" id="IPR013785">
    <property type="entry name" value="Aldolase_TIM"/>
</dbReference>